<reference evidence="2" key="1">
    <citation type="submission" date="2023-02" db="EMBL/GenBank/DDBJ databases">
        <title>Description and genomic characterization of Salipiger bruguierae sp. nov., isolated from the sediment of mangrove plant Bruguiera sexangula.</title>
        <authorList>
            <person name="Long M."/>
        </authorList>
    </citation>
    <scope>NUCLEOTIDE SEQUENCE</scope>
    <source>
        <strain evidence="2">H15</strain>
    </source>
</reference>
<gene>
    <name evidence="2" type="ORF">PVT71_04185</name>
</gene>
<dbReference type="EMBL" id="CP123384">
    <property type="protein sequence ID" value="XCC94422.1"/>
    <property type="molecule type" value="Genomic_DNA"/>
</dbReference>
<dbReference type="RefSeq" id="WP_353473242.1">
    <property type="nucleotide sequence ID" value="NZ_CP123384.1"/>
</dbReference>
<sequence>MKTLIASALVATAALTGVASAATQTSVPAQNEIRELIPNADLSGLTPAEIVSIDQAMDRVDGLAQKIGTGQALIQSLR</sequence>
<feature type="signal peptide" evidence="1">
    <location>
        <begin position="1"/>
        <end position="21"/>
    </location>
</feature>
<evidence type="ECO:0008006" key="3">
    <source>
        <dbReference type="Google" id="ProtNLM"/>
    </source>
</evidence>
<feature type="chain" id="PRO_5043380918" description="Secreted protein" evidence="1">
    <location>
        <begin position="22"/>
        <end position="78"/>
    </location>
</feature>
<name>A0AAU8AHM6_9RHOB</name>
<keyword evidence="1" id="KW-0732">Signal</keyword>
<organism evidence="2">
    <name type="scientific">Alloyangia sp. H15</name>
    <dbReference type="NCBI Taxonomy" id="3029062"/>
    <lineage>
        <taxon>Bacteria</taxon>
        <taxon>Pseudomonadati</taxon>
        <taxon>Pseudomonadota</taxon>
        <taxon>Alphaproteobacteria</taxon>
        <taxon>Rhodobacterales</taxon>
        <taxon>Roseobacteraceae</taxon>
        <taxon>Alloyangia</taxon>
    </lineage>
</organism>
<protein>
    <recommendedName>
        <fullName evidence="3">Secreted protein</fullName>
    </recommendedName>
</protein>
<proteinExistence type="predicted"/>
<dbReference type="AlphaFoldDB" id="A0AAU8AHM6"/>
<accession>A0AAU8AHM6</accession>
<evidence type="ECO:0000256" key="1">
    <source>
        <dbReference type="SAM" id="SignalP"/>
    </source>
</evidence>
<evidence type="ECO:0000313" key="2">
    <source>
        <dbReference type="EMBL" id="XCC94422.1"/>
    </source>
</evidence>